<dbReference type="OrthoDB" id="1925875at2759"/>
<dbReference type="Pfam" id="PF08952">
    <property type="entry name" value="DUF1866"/>
    <property type="match status" value="1"/>
</dbReference>
<dbReference type="SUPFAM" id="SSF56219">
    <property type="entry name" value="DNase I-like"/>
    <property type="match status" value="1"/>
</dbReference>
<feature type="region of interest" description="Disordered" evidence="1">
    <location>
        <begin position="588"/>
        <end position="607"/>
    </location>
</feature>
<accession>A0A8S3ZJ69</accession>
<name>A0A8S3ZJ69_9EUPU</name>
<dbReference type="InterPro" id="IPR046985">
    <property type="entry name" value="IP5"/>
</dbReference>
<reference evidence="5" key="1">
    <citation type="submission" date="2021-04" db="EMBL/GenBank/DDBJ databases">
        <authorList>
            <consortium name="Molecular Ecology Group"/>
        </authorList>
    </citation>
    <scope>NUCLEOTIDE SEQUENCE</scope>
</reference>
<dbReference type="Gene3D" id="3.60.10.10">
    <property type="entry name" value="Endonuclease/exonuclease/phosphatase"/>
    <property type="match status" value="1"/>
</dbReference>
<feature type="compositionally biased region" description="Pro residues" evidence="1">
    <location>
        <begin position="958"/>
        <end position="989"/>
    </location>
</feature>
<feature type="compositionally biased region" description="Low complexity" evidence="1">
    <location>
        <begin position="746"/>
        <end position="755"/>
    </location>
</feature>
<dbReference type="InterPro" id="IPR036691">
    <property type="entry name" value="Endo/exonu/phosph_ase_sf"/>
</dbReference>
<dbReference type="GO" id="GO:0046856">
    <property type="term" value="P:phosphatidylinositol dephosphorylation"/>
    <property type="evidence" value="ECO:0007669"/>
    <property type="project" value="InterPro"/>
</dbReference>
<organism evidence="5 6">
    <name type="scientific">Candidula unifasciata</name>
    <dbReference type="NCBI Taxonomy" id="100452"/>
    <lineage>
        <taxon>Eukaryota</taxon>
        <taxon>Metazoa</taxon>
        <taxon>Spiralia</taxon>
        <taxon>Lophotrochozoa</taxon>
        <taxon>Mollusca</taxon>
        <taxon>Gastropoda</taxon>
        <taxon>Heterobranchia</taxon>
        <taxon>Euthyneura</taxon>
        <taxon>Panpulmonata</taxon>
        <taxon>Eupulmonata</taxon>
        <taxon>Stylommatophora</taxon>
        <taxon>Helicina</taxon>
        <taxon>Helicoidea</taxon>
        <taxon>Geomitridae</taxon>
        <taxon>Candidula</taxon>
    </lineage>
</organism>
<dbReference type="SMART" id="SM01165">
    <property type="entry name" value="DUF1866"/>
    <property type="match status" value="1"/>
</dbReference>
<feature type="compositionally biased region" description="Polar residues" evidence="1">
    <location>
        <begin position="711"/>
        <end position="724"/>
    </location>
</feature>
<protein>
    <submittedName>
        <fullName evidence="5">Uncharacterized protein</fullName>
    </submittedName>
</protein>
<feature type="compositionally biased region" description="Basic and acidic residues" evidence="1">
    <location>
        <begin position="792"/>
        <end position="807"/>
    </location>
</feature>
<dbReference type="AlphaFoldDB" id="A0A8S3ZJ69"/>
<feature type="compositionally biased region" description="Polar residues" evidence="1">
    <location>
        <begin position="651"/>
        <end position="669"/>
    </location>
</feature>
<proteinExistence type="predicted"/>
<feature type="compositionally biased region" description="Polar residues" evidence="1">
    <location>
        <begin position="411"/>
        <end position="426"/>
    </location>
</feature>
<feature type="compositionally biased region" description="Low complexity" evidence="1">
    <location>
        <begin position="670"/>
        <end position="700"/>
    </location>
</feature>
<dbReference type="EMBL" id="CAJHNH020002624">
    <property type="protein sequence ID" value="CAG5127246.1"/>
    <property type="molecule type" value="Genomic_DNA"/>
</dbReference>
<evidence type="ECO:0000259" key="4">
    <source>
        <dbReference type="SMART" id="SM01165"/>
    </source>
</evidence>
<dbReference type="GO" id="GO:0004439">
    <property type="term" value="F:phosphatidylinositol-4,5-bisphosphate 5-phosphatase activity"/>
    <property type="evidence" value="ECO:0007669"/>
    <property type="project" value="TreeGrafter"/>
</dbReference>
<dbReference type="InterPro" id="IPR035979">
    <property type="entry name" value="RBD_domain_sf"/>
</dbReference>
<feature type="region of interest" description="Disordered" evidence="1">
    <location>
        <begin position="411"/>
        <end position="572"/>
    </location>
</feature>
<keyword evidence="2" id="KW-1133">Transmembrane helix</keyword>
<feature type="compositionally biased region" description="Pro residues" evidence="1">
    <location>
        <begin position="487"/>
        <end position="511"/>
    </location>
</feature>
<gene>
    <name evidence="5" type="ORF">CUNI_LOCUS12804</name>
</gene>
<dbReference type="Pfam" id="PF22669">
    <property type="entry name" value="Exo_endo_phos2"/>
    <property type="match status" value="1"/>
</dbReference>
<dbReference type="PANTHER" id="PTHR11200">
    <property type="entry name" value="INOSITOL 5-PHOSPHATASE"/>
    <property type="match status" value="1"/>
</dbReference>
<evidence type="ECO:0000256" key="2">
    <source>
        <dbReference type="SAM" id="Phobius"/>
    </source>
</evidence>
<dbReference type="SMART" id="SM00128">
    <property type="entry name" value="IPPc"/>
    <property type="match status" value="1"/>
</dbReference>
<dbReference type="InterPro" id="IPR012677">
    <property type="entry name" value="Nucleotide-bd_a/b_plait_sf"/>
</dbReference>
<dbReference type="Gene3D" id="3.30.70.330">
    <property type="match status" value="1"/>
</dbReference>
<dbReference type="GO" id="GO:0098793">
    <property type="term" value="C:presynapse"/>
    <property type="evidence" value="ECO:0007669"/>
    <property type="project" value="GOC"/>
</dbReference>
<dbReference type="GO" id="GO:0048488">
    <property type="term" value="P:synaptic vesicle endocytosis"/>
    <property type="evidence" value="ECO:0007669"/>
    <property type="project" value="TreeGrafter"/>
</dbReference>
<dbReference type="InterPro" id="IPR000300">
    <property type="entry name" value="IPPc"/>
</dbReference>
<dbReference type="PANTHER" id="PTHR11200:SF257">
    <property type="entry name" value="PHOSPHOINOSITIDE 5-PHOSPHATASE"/>
    <property type="match status" value="1"/>
</dbReference>
<keyword evidence="2" id="KW-0812">Transmembrane</keyword>
<feature type="compositionally biased region" description="Low complexity" evidence="1">
    <location>
        <begin position="779"/>
        <end position="791"/>
    </location>
</feature>
<dbReference type="InterPro" id="IPR015047">
    <property type="entry name" value="SYNJ1/2_RRM"/>
</dbReference>
<dbReference type="GO" id="GO:0003676">
    <property type="term" value="F:nucleic acid binding"/>
    <property type="evidence" value="ECO:0007669"/>
    <property type="project" value="InterPro"/>
</dbReference>
<feature type="transmembrane region" description="Helical" evidence="2">
    <location>
        <begin position="21"/>
        <end position="38"/>
    </location>
</feature>
<dbReference type="SUPFAM" id="SSF54928">
    <property type="entry name" value="RNA-binding domain, RBD"/>
    <property type="match status" value="1"/>
</dbReference>
<evidence type="ECO:0000313" key="5">
    <source>
        <dbReference type="EMBL" id="CAG5127246.1"/>
    </source>
</evidence>
<evidence type="ECO:0000259" key="3">
    <source>
        <dbReference type="SMART" id="SM00128"/>
    </source>
</evidence>
<feature type="compositionally biased region" description="Polar residues" evidence="1">
    <location>
        <begin position="513"/>
        <end position="526"/>
    </location>
</feature>
<feature type="non-terminal residue" evidence="5">
    <location>
        <position position="989"/>
    </location>
</feature>
<dbReference type="Proteomes" id="UP000678393">
    <property type="component" value="Unassembled WGS sequence"/>
</dbReference>
<feature type="domain" description="Synaptojanin-1/2 RNA recognition motif" evidence="4">
    <location>
        <begin position="248"/>
        <end position="388"/>
    </location>
</feature>
<keyword evidence="2" id="KW-0472">Membrane</keyword>
<comment type="caution">
    <text evidence="5">The sequence shown here is derived from an EMBL/GenBank/DDBJ whole genome shotgun (WGS) entry which is preliminary data.</text>
</comment>
<keyword evidence="6" id="KW-1185">Reference proteome</keyword>
<feature type="compositionally biased region" description="Pro residues" evidence="1">
    <location>
        <begin position="433"/>
        <end position="445"/>
    </location>
</feature>
<feature type="compositionally biased region" description="Pro residues" evidence="1">
    <location>
        <begin position="727"/>
        <end position="741"/>
    </location>
</feature>
<feature type="domain" description="Inositol polyphosphate-related phosphatase" evidence="3">
    <location>
        <begin position="1"/>
        <end position="256"/>
    </location>
</feature>
<feature type="region of interest" description="Disordered" evidence="1">
    <location>
        <begin position="626"/>
        <end position="989"/>
    </location>
</feature>
<evidence type="ECO:0000256" key="1">
    <source>
        <dbReference type="SAM" id="MobiDB-lite"/>
    </source>
</evidence>
<sequence length="989" mass="106523">TTTAREWQKEVMKTITRDHKYVIISSIQLVGVVLYVFVRPQLAPFIRDVAVDKVKTGLGGATGNKGGVAIRFVLNSTSICFVCAHLAAGQKEVNERNANYTEITRKMSFPMGRTILSHDCVFWCGDFNYRVDLSNEEVKSLVASENWSALQEMDQLNLHRAQNNAFQGFSEGPLNFAPTYKYDTFSDDYDTSDKGRTPAWTDRVLWKVKVVKDPETEEELSHGQVKLLMYTRAELRTSDHRPVVALFDVDTLVTIEEKRNATLSKVISEQGPPDGTVVISTVTGEELSDEAVEDIVTKFREVGDIVIVRFVGSDMWILFQYGQFALEALQFDQQQFAGTTIRVRLKTTEWRNEIEKELNLCSSSSGALYNQFSNSLLGDDFSVPSMEFDMEEDEGDETADVEVENTLQANSAASGTNTHSGHSSPALQGEIPGGPPTNPPRPVAPPAHSTGTQPRAPSPGMGWDGQVVRDVTPQFRASPVPENKQPPARPSAPPVKPPPPQRPPGGPPKPSPTHSASGLSQPSASGAPNKPVPPRIRQPLRPAPSDKSKAKKSQKIGQIGLPTNVTHHGHASSIEEAQVLIQKLLSTESEQKSTGIPLPTPLIPSKSETNLSAVAGGLLAPKVLPRSHTAQEIGDNAHSLQPQPVPRQRSVDNIHSGHTGTVPSDNISDTTSSSRPRPTPRVQSSIIDGDSLSDSVHSRNPPSPSHRPGSVQMSATAANGQTVPFRTAPPLPETKPAPPPTELKHPTAIPASAAAPTPPARPSRPSEKVVSKPSEPVDSFSTSSSGQLGSHLLDRENSITGKAHEDSDPFNTEFARFPPTAFRPQPSLPDPFDTRHISNRTEVAVASDQANKKSIPDPFNTDHVAQNSQAFDDPFLTTSHPFNHPSSDAQNTSSSVDSLTLSEQSLSLPSATSNDFDQSESFGESAFQAPDMSPPPLPSDIGAPRFTPTPVGLSCPLEDPPPAPAGCPPALPAPNRPGGVPPPVPRRPV</sequence>
<feature type="compositionally biased region" description="Polar residues" evidence="1">
    <location>
        <begin position="863"/>
        <end position="922"/>
    </location>
</feature>
<evidence type="ECO:0000313" key="6">
    <source>
        <dbReference type="Proteomes" id="UP000678393"/>
    </source>
</evidence>